<sequence length="122" mass="13403">MIPNDDDRLTGFQNLHILTLGGCHLKGEMPSWIAKLRKLKAVNLSDNKISGPNPTWLGTMPSLNFLFGEIPPQIGRMQALIADNMSSDLSYVACLSYNDLEGEILRGGQFDTFSATSFEGNL</sequence>
<proteinExistence type="inferred from homology"/>
<dbReference type="InterPro" id="IPR001611">
    <property type="entry name" value="Leu-rich_rpt"/>
</dbReference>
<keyword evidence="6" id="KW-0677">Repeat</keyword>
<keyword evidence="9" id="KW-0675">Receptor</keyword>
<dbReference type="GO" id="GO:0005886">
    <property type="term" value="C:plasma membrane"/>
    <property type="evidence" value="ECO:0007669"/>
    <property type="project" value="UniProtKB-SubCell"/>
</dbReference>
<name>A0AAV6WL38_9LAMI</name>
<evidence type="ECO:0000256" key="9">
    <source>
        <dbReference type="ARBA" id="ARBA00023170"/>
    </source>
</evidence>
<evidence type="ECO:0000256" key="3">
    <source>
        <dbReference type="ARBA" id="ARBA00022475"/>
    </source>
</evidence>
<evidence type="ECO:0000256" key="1">
    <source>
        <dbReference type="ARBA" id="ARBA00004251"/>
    </source>
</evidence>
<evidence type="ECO:0000256" key="6">
    <source>
        <dbReference type="ARBA" id="ARBA00022737"/>
    </source>
</evidence>
<dbReference type="Pfam" id="PF13855">
    <property type="entry name" value="LRR_8"/>
    <property type="match status" value="1"/>
</dbReference>
<keyword evidence="10" id="KW-0325">Glycoprotein</keyword>
<evidence type="ECO:0000313" key="12">
    <source>
        <dbReference type="Proteomes" id="UP000826271"/>
    </source>
</evidence>
<keyword evidence="3" id="KW-1003">Cell membrane</keyword>
<keyword evidence="8" id="KW-0472">Membrane</keyword>
<evidence type="ECO:0000313" key="11">
    <source>
        <dbReference type="EMBL" id="KAG8371771.1"/>
    </source>
</evidence>
<evidence type="ECO:0000256" key="7">
    <source>
        <dbReference type="ARBA" id="ARBA00022989"/>
    </source>
</evidence>
<dbReference type="SUPFAM" id="SSF52058">
    <property type="entry name" value="L domain-like"/>
    <property type="match status" value="1"/>
</dbReference>
<keyword evidence="7" id="KW-1133">Transmembrane helix</keyword>
<dbReference type="AlphaFoldDB" id="A0AAV6WL38"/>
<dbReference type="Proteomes" id="UP000826271">
    <property type="component" value="Unassembled WGS sequence"/>
</dbReference>
<reference evidence="11" key="1">
    <citation type="submission" date="2019-10" db="EMBL/GenBank/DDBJ databases">
        <authorList>
            <person name="Zhang R."/>
            <person name="Pan Y."/>
            <person name="Wang J."/>
            <person name="Ma R."/>
            <person name="Yu S."/>
        </authorList>
    </citation>
    <scope>NUCLEOTIDE SEQUENCE</scope>
    <source>
        <strain evidence="11">LA-IB0</strain>
        <tissue evidence="11">Leaf</tissue>
    </source>
</reference>
<organism evidence="11 12">
    <name type="scientific">Buddleja alternifolia</name>
    <dbReference type="NCBI Taxonomy" id="168488"/>
    <lineage>
        <taxon>Eukaryota</taxon>
        <taxon>Viridiplantae</taxon>
        <taxon>Streptophyta</taxon>
        <taxon>Embryophyta</taxon>
        <taxon>Tracheophyta</taxon>
        <taxon>Spermatophyta</taxon>
        <taxon>Magnoliopsida</taxon>
        <taxon>eudicotyledons</taxon>
        <taxon>Gunneridae</taxon>
        <taxon>Pentapetalae</taxon>
        <taxon>asterids</taxon>
        <taxon>lamiids</taxon>
        <taxon>Lamiales</taxon>
        <taxon>Scrophulariaceae</taxon>
        <taxon>Buddlejeae</taxon>
        <taxon>Buddleja</taxon>
    </lineage>
</organism>
<dbReference type="InterPro" id="IPR032675">
    <property type="entry name" value="LRR_dom_sf"/>
</dbReference>
<evidence type="ECO:0000256" key="2">
    <source>
        <dbReference type="ARBA" id="ARBA00009592"/>
    </source>
</evidence>
<dbReference type="EMBL" id="WHWC01000013">
    <property type="protein sequence ID" value="KAG8371771.1"/>
    <property type="molecule type" value="Genomic_DNA"/>
</dbReference>
<evidence type="ECO:0000256" key="8">
    <source>
        <dbReference type="ARBA" id="ARBA00023136"/>
    </source>
</evidence>
<comment type="similarity">
    <text evidence="2">Belongs to the RLP family.</text>
</comment>
<accession>A0AAV6WL38</accession>
<dbReference type="Gene3D" id="3.80.10.10">
    <property type="entry name" value="Ribonuclease Inhibitor"/>
    <property type="match status" value="1"/>
</dbReference>
<keyword evidence="4" id="KW-0433">Leucine-rich repeat</keyword>
<dbReference type="PANTHER" id="PTHR27004:SF203">
    <property type="entry name" value="LEUCINE-RICH REPEAT-CONTAINING N-TERMINAL PLANT-TYPE DOMAIN-CONTAINING PROTEIN"/>
    <property type="match status" value="1"/>
</dbReference>
<keyword evidence="5" id="KW-0812">Transmembrane</keyword>
<comment type="caution">
    <text evidence="11">The sequence shown here is derived from an EMBL/GenBank/DDBJ whole genome shotgun (WGS) entry which is preliminary data.</text>
</comment>
<evidence type="ECO:0000256" key="10">
    <source>
        <dbReference type="ARBA" id="ARBA00023180"/>
    </source>
</evidence>
<comment type="subcellular location">
    <subcellularLocation>
        <location evidence="1">Cell membrane</location>
        <topology evidence="1">Single-pass type I membrane protein</topology>
    </subcellularLocation>
</comment>
<gene>
    <name evidence="11" type="ORF">BUALT_Bualt13G0122900</name>
</gene>
<evidence type="ECO:0000256" key="4">
    <source>
        <dbReference type="ARBA" id="ARBA00022614"/>
    </source>
</evidence>
<protein>
    <submittedName>
        <fullName evidence="11">Uncharacterized protein</fullName>
    </submittedName>
</protein>
<dbReference type="PANTHER" id="PTHR27004">
    <property type="entry name" value="RECEPTOR-LIKE PROTEIN 12 ISOFORM X1"/>
    <property type="match status" value="1"/>
</dbReference>
<keyword evidence="12" id="KW-1185">Reference proteome</keyword>
<evidence type="ECO:0000256" key="5">
    <source>
        <dbReference type="ARBA" id="ARBA00022692"/>
    </source>
</evidence>